<dbReference type="Proteomes" id="UP001152876">
    <property type="component" value="Unassembled WGS sequence"/>
</dbReference>
<dbReference type="RefSeq" id="WP_068167650.1">
    <property type="nucleotide sequence ID" value="NZ_AOGK01000006.1"/>
</dbReference>
<name>A0A9X4NSK2_9BURK</name>
<dbReference type="EMBL" id="AOGK01000006">
    <property type="protein sequence ID" value="MDG5975351.1"/>
    <property type="molecule type" value="Genomic_DNA"/>
</dbReference>
<reference evidence="1" key="1">
    <citation type="submission" date="2013-01" db="EMBL/GenBank/DDBJ databases">
        <title>Genome draft of Hydrogenophaga taeniospiralis 2K1.</title>
        <authorList>
            <person name="Gomila M."/>
            <person name="Lalucat J."/>
        </authorList>
    </citation>
    <scope>NUCLEOTIDE SEQUENCE</scope>
    <source>
        <strain evidence="1">CCUG 15921</strain>
    </source>
</reference>
<accession>A0A9X4NSK2</accession>
<keyword evidence="2" id="KW-1185">Reference proteome</keyword>
<gene>
    <name evidence="1" type="ORF">H010_08836</name>
</gene>
<dbReference type="AlphaFoldDB" id="A0A9X4NSK2"/>
<dbReference type="PROSITE" id="PS51257">
    <property type="entry name" value="PROKAR_LIPOPROTEIN"/>
    <property type="match status" value="1"/>
</dbReference>
<proteinExistence type="predicted"/>
<evidence type="ECO:0000313" key="2">
    <source>
        <dbReference type="Proteomes" id="UP001152876"/>
    </source>
</evidence>
<protein>
    <submittedName>
        <fullName evidence="1">Uncharacterized protein</fullName>
    </submittedName>
</protein>
<sequence length="125" mass="12996">MKQGHKSAGRRAFAQWALAGAAALVLSACGGSDSDDGLDRQGVLNLEGAYNAIGSGMSKAQVIGIVGEPPHQESDFMLGWSDYSYGSTQGLTVRFRTVGGQLVTSSASWFVQANGTVSRSLNKGL</sequence>
<organism evidence="1 2">
    <name type="scientific">Hydrogenophaga taeniospiralis CCUG 15921</name>
    <dbReference type="NCBI Taxonomy" id="1281780"/>
    <lineage>
        <taxon>Bacteria</taxon>
        <taxon>Pseudomonadati</taxon>
        <taxon>Pseudomonadota</taxon>
        <taxon>Betaproteobacteria</taxon>
        <taxon>Burkholderiales</taxon>
        <taxon>Comamonadaceae</taxon>
        <taxon>Hydrogenophaga</taxon>
    </lineage>
</organism>
<evidence type="ECO:0000313" key="1">
    <source>
        <dbReference type="EMBL" id="MDG5975351.1"/>
    </source>
</evidence>
<comment type="caution">
    <text evidence="1">The sequence shown here is derived from an EMBL/GenBank/DDBJ whole genome shotgun (WGS) entry which is preliminary data.</text>
</comment>